<keyword evidence="6" id="KW-0489">Methyltransferase</keyword>
<keyword evidence="2 5" id="KW-0812">Transmembrane</keyword>
<feature type="transmembrane region" description="Helical" evidence="5">
    <location>
        <begin position="92"/>
        <end position="122"/>
    </location>
</feature>
<sequence length="153" mass="17237">MTSLELKVPPIALVFIFMFSMWLVSAQLPKPDILGSGSTIAAAFIVIFGAAVSISGVLAFRQAQTTVNPLAPQEASTLVKSGVYRITRNPMYVGFLLFLLGFGIYLQSVYSLVLCLGFVVYMNRFQIEPEERFLEAHFRSEFVLYKDKVRRWI</sequence>
<dbReference type="EMBL" id="RJLM01000005">
    <property type="protein sequence ID" value="RWX54789.1"/>
    <property type="molecule type" value="Genomic_DNA"/>
</dbReference>
<protein>
    <submittedName>
        <fullName evidence="6">Isoprenylcysteine carboxylmethyltransferase family protein</fullName>
    </submittedName>
</protein>
<proteinExistence type="predicted"/>
<evidence type="ECO:0000256" key="1">
    <source>
        <dbReference type="ARBA" id="ARBA00004127"/>
    </source>
</evidence>
<keyword evidence="3 5" id="KW-1133">Transmembrane helix</keyword>
<keyword evidence="7" id="KW-1185">Reference proteome</keyword>
<feature type="transmembrane region" description="Helical" evidence="5">
    <location>
        <begin position="6"/>
        <end position="28"/>
    </location>
</feature>
<evidence type="ECO:0000313" key="7">
    <source>
        <dbReference type="Proteomes" id="UP000287563"/>
    </source>
</evidence>
<keyword evidence="6" id="KW-0808">Transferase</keyword>
<dbReference type="Pfam" id="PF04191">
    <property type="entry name" value="PEMT"/>
    <property type="match status" value="1"/>
</dbReference>
<dbReference type="RefSeq" id="WP_128784415.1">
    <property type="nucleotide sequence ID" value="NZ_JAKJSG010000027.1"/>
</dbReference>
<evidence type="ECO:0000256" key="3">
    <source>
        <dbReference type="ARBA" id="ARBA00022989"/>
    </source>
</evidence>
<accession>A0A444JNZ7</accession>
<comment type="subcellular location">
    <subcellularLocation>
        <location evidence="1">Endomembrane system</location>
        <topology evidence="1">Multi-pass membrane protein</topology>
    </subcellularLocation>
</comment>
<dbReference type="GO" id="GO:0008168">
    <property type="term" value="F:methyltransferase activity"/>
    <property type="evidence" value="ECO:0007669"/>
    <property type="project" value="UniProtKB-KW"/>
</dbReference>
<organism evidence="6 7">
    <name type="scientific">Photobacterium chitinilyticum</name>
    <dbReference type="NCBI Taxonomy" id="2485123"/>
    <lineage>
        <taxon>Bacteria</taxon>
        <taxon>Pseudomonadati</taxon>
        <taxon>Pseudomonadota</taxon>
        <taxon>Gammaproteobacteria</taxon>
        <taxon>Vibrionales</taxon>
        <taxon>Vibrionaceae</taxon>
        <taxon>Photobacterium</taxon>
    </lineage>
</organism>
<dbReference type="GO" id="GO:0012505">
    <property type="term" value="C:endomembrane system"/>
    <property type="evidence" value="ECO:0007669"/>
    <property type="project" value="UniProtKB-SubCell"/>
</dbReference>
<dbReference type="Proteomes" id="UP000287563">
    <property type="component" value="Unassembled WGS sequence"/>
</dbReference>
<feature type="transmembrane region" description="Helical" evidence="5">
    <location>
        <begin position="40"/>
        <end position="60"/>
    </location>
</feature>
<dbReference type="PANTHER" id="PTHR12714:SF24">
    <property type="entry name" value="SLR1182 PROTEIN"/>
    <property type="match status" value="1"/>
</dbReference>
<evidence type="ECO:0000313" key="6">
    <source>
        <dbReference type="EMBL" id="RWX54789.1"/>
    </source>
</evidence>
<gene>
    <name evidence="6" type="ORF">EDI28_13645</name>
</gene>
<comment type="caution">
    <text evidence="6">The sequence shown here is derived from an EMBL/GenBank/DDBJ whole genome shotgun (WGS) entry which is preliminary data.</text>
</comment>
<evidence type="ECO:0000256" key="5">
    <source>
        <dbReference type="SAM" id="Phobius"/>
    </source>
</evidence>
<evidence type="ECO:0000256" key="4">
    <source>
        <dbReference type="ARBA" id="ARBA00023136"/>
    </source>
</evidence>
<name>A0A444JNZ7_9GAMM</name>
<dbReference type="Gene3D" id="1.20.120.1630">
    <property type="match status" value="1"/>
</dbReference>
<reference evidence="6 7" key="1">
    <citation type="submission" date="2018-11" db="EMBL/GenBank/DDBJ databases">
        <title>Photobacterium sp. BEI247 sp. nov., a marine bacterium isolated from Yongle Blue Hole in the South China Sea.</title>
        <authorList>
            <person name="Wang X."/>
        </authorList>
    </citation>
    <scope>NUCLEOTIDE SEQUENCE [LARGE SCALE GENOMIC DNA]</scope>
    <source>
        <strain evidence="7">BEI247</strain>
    </source>
</reference>
<evidence type="ECO:0000256" key="2">
    <source>
        <dbReference type="ARBA" id="ARBA00022692"/>
    </source>
</evidence>
<dbReference type="InterPro" id="IPR007318">
    <property type="entry name" value="Phopholipid_MeTrfase"/>
</dbReference>
<dbReference type="AlphaFoldDB" id="A0A444JNZ7"/>
<keyword evidence="4 5" id="KW-0472">Membrane</keyword>
<dbReference type="OrthoDB" id="9811969at2"/>
<dbReference type="PANTHER" id="PTHR12714">
    <property type="entry name" value="PROTEIN-S ISOPRENYLCYSTEINE O-METHYLTRANSFERASE"/>
    <property type="match status" value="1"/>
</dbReference>
<dbReference type="GO" id="GO:0032259">
    <property type="term" value="P:methylation"/>
    <property type="evidence" value="ECO:0007669"/>
    <property type="project" value="UniProtKB-KW"/>
</dbReference>